<dbReference type="SUPFAM" id="SSF109993">
    <property type="entry name" value="VPS9 domain"/>
    <property type="match status" value="1"/>
</dbReference>
<dbReference type="InterPro" id="IPR036034">
    <property type="entry name" value="PDZ_sf"/>
</dbReference>
<dbReference type="GO" id="GO:0030139">
    <property type="term" value="C:endocytic vesicle"/>
    <property type="evidence" value="ECO:0007669"/>
    <property type="project" value="TreeGrafter"/>
</dbReference>
<evidence type="ECO:0000259" key="3">
    <source>
        <dbReference type="PROSITE" id="PS50106"/>
    </source>
</evidence>
<dbReference type="PROSITE" id="PS50106">
    <property type="entry name" value="PDZ"/>
    <property type="match status" value="1"/>
</dbReference>
<feature type="region of interest" description="Disordered" evidence="1">
    <location>
        <begin position="332"/>
        <end position="356"/>
    </location>
</feature>
<dbReference type="SUPFAM" id="SSF50729">
    <property type="entry name" value="PH domain-like"/>
    <property type="match status" value="2"/>
</dbReference>
<dbReference type="CDD" id="cd00821">
    <property type="entry name" value="PH"/>
    <property type="match status" value="1"/>
</dbReference>
<protein>
    <recommendedName>
        <fullName evidence="7">VPS9 domain-containing protein</fullName>
    </recommendedName>
</protein>
<feature type="domain" description="VPS9" evidence="4">
    <location>
        <begin position="460"/>
        <end position="598"/>
    </location>
</feature>
<feature type="domain" description="PDZ" evidence="3">
    <location>
        <begin position="592"/>
        <end position="676"/>
    </location>
</feature>
<dbReference type="SMART" id="SM00167">
    <property type="entry name" value="VPS9"/>
    <property type="match status" value="1"/>
</dbReference>
<dbReference type="PROSITE" id="PS50003">
    <property type="entry name" value="PH_DOMAIN"/>
    <property type="match status" value="2"/>
</dbReference>
<feature type="domain" description="PH" evidence="2">
    <location>
        <begin position="211"/>
        <end position="313"/>
    </location>
</feature>
<dbReference type="PROSITE" id="PS51205">
    <property type="entry name" value="VPS9"/>
    <property type="match status" value="1"/>
</dbReference>
<dbReference type="GO" id="GO:0016192">
    <property type="term" value="P:vesicle-mediated transport"/>
    <property type="evidence" value="ECO:0007669"/>
    <property type="project" value="InterPro"/>
</dbReference>
<dbReference type="Gene3D" id="1.20.1050.80">
    <property type="entry name" value="VPS9 domain"/>
    <property type="match status" value="1"/>
</dbReference>
<dbReference type="InterPro" id="IPR003123">
    <property type="entry name" value="VPS9"/>
</dbReference>
<dbReference type="Pfam" id="PF00169">
    <property type="entry name" value="PH"/>
    <property type="match status" value="2"/>
</dbReference>
<dbReference type="AlphaFoldDB" id="A0A6G0XQN1"/>
<dbReference type="InterPro" id="IPR001478">
    <property type="entry name" value="PDZ"/>
</dbReference>
<keyword evidence="6" id="KW-1185">Reference proteome</keyword>
<gene>
    <name evidence="5" type="ORF">Ae201684_002231</name>
</gene>
<dbReference type="InterPro" id="IPR037191">
    <property type="entry name" value="VPS9_dom_sf"/>
</dbReference>
<dbReference type="PANTHER" id="PTHR23101">
    <property type="entry name" value="RAB GDP/GTP EXCHANGE FACTOR"/>
    <property type="match status" value="1"/>
</dbReference>
<dbReference type="VEuPathDB" id="FungiDB:AeMF1_010054"/>
<name>A0A6G0XQN1_9STRA</name>
<dbReference type="PANTHER" id="PTHR23101:SF25">
    <property type="entry name" value="GTPASE-ACTIVATING PROTEIN AND VPS9 DOMAIN-CONTAINING PROTEIN 1"/>
    <property type="match status" value="1"/>
</dbReference>
<evidence type="ECO:0008006" key="7">
    <source>
        <dbReference type="Google" id="ProtNLM"/>
    </source>
</evidence>
<dbReference type="SMART" id="SM00233">
    <property type="entry name" value="PH"/>
    <property type="match status" value="2"/>
</dbReference>
<dbReference type="Gene3D" id="2.30.42.10">
    <property type="match status" value="1"/>
</dbReference>
<organism evidence="5 6">
    <name type="scientific">Aphanomyces euteiches</name>
    <dbReference type="NCBI Taxonomy" id="100861"/>
    <lineage>
        <taxon>Eukaryota</taxon>
        <taxon>Sar</taxon>
        <taxon>Stramenopiles</taxon>
        <taxon>Oomycota</taxon>
        <taxon>Saprolegniomycetes</taxon>
        <taxon>Saprolegniales</taxon>
        <taxon>Verrucalvaceae</taxon>
        <taxon>Aphanomyces</taxon>
    </lineage>
</organism>
<dbReference type="Pfam" id="PF00595">
    <property type="entry name" value="PDZ"/>
    <property type="match status" value="1"/>
</dbReference>
<comment type="caution">
    <text evidence="5">The sequence shown here is derived from an EMBL/GenBank/DDBJ whole genome shotgun (WGS) entry which is preliminary data.</text>
</comment>
<evidence type="ECO:0000313" key="5">
    <source>
        <dbReference type="EMBL" id="KAF0742833.1"/>
    </source>
</evidence>
<dbReference type="GO" id="GO:0005829">
    <property type="term" value="C:cytosol"/>
    <property type="evidence" value="ECO:0007669"/>
    <property type="project" value="TreeGrafter"/>
</dbReference>
<evidence type="ECO:0000313" key="6">
    <source>
        <dbReference type="Proteomes" id="UP000481153"/>
    </source>
</evidence>
<evidence type="ECO:0000259" key="2">
    <source>
        <dbReference type="PROSITE" id="PS50003"/>
    </source>
</evidence>
<dbReference type="InterPro" id="IPR001849">
    <property type="entry name" value="PH_domain"/>
</dbReference>
<dbReference type="SUPFAM" id="SSF50156">
    <property type="entry name" value="PDZ domain-like"/>
    <property type="match status" value="1"/>
</dbReference>
<dbReference type="GO" id="GO:0031267">
    <property type="term" value="F:small GTPase binding"/>
    <property type="evidence" value="ECO:0007669"/>
    <property type="project" value="TreeGrafter"/>
</dbReference>
<sequence>MREQLDDAQDPWVRRSLADFDTARSSRSLLRLGSIVEDMDSWKHRANESVRQAGERTMQLQEKLEMKDKSLQATPGSSIFHDVETEPIPEEECERASVVPVVSHSGWLIKRAHRTLAFKRRLFCLMGRELVYHKSLESSTVACSISGRVNLDLDTVLQPVPNHGFKLIQGSSTMLLYALNDADRDCWIKKLQQCGAVVNLVPTEAKSMADNVITSGWLRKQGQIFKSLKRRWFELTGVGLKYYQNPEATRAKGFLPIGRNSVVTRLDIRKTGERFSFSITENALEKKSRVLIMHADSQEDRSIWVAALASVIDGLEPIEASMRMPLDVTCMERSMSEETETSSPTHESPGHEHSLREEDLVRDITREAQLILISPYSPEGTTSENFLKTIHRKTLSVDSIRRFMEGLMEYMVQTRMDYFKSIYGDSDNAFDTIAQMISEQVEERVFSPVHKAVYQSLATRQDSKALQDRLELLRGRKQAYFGIQPPSPSGYAAAIQAMNAIDTQSLPSLKRKQLVTACKTIYTVAANEQLYPTAMSADDFIPAFIYVVVQCSLEDVLALKELLVAFPPVSASGEMAYFVTCLEIAIEYIQSLVILQETELDANLPLGVTIIRHDHGGMVVKQVEPGSQAAACGAIHAGDVLVAVNGVSVHDRSVADVKKMLDATAGPIALAFVCVKDYKRIKATFVREIPA</sequence>
<evidence type="ECO:0000256" key="1">
    <source>
        <dbReference type="SAM" id="MobiDB-lite"/>
    </source>
</evidence>
<evidence type="ECO:0000259" key="4">
    <source>
        <dbReference type="PROSITE" id="PS51205"/>
    </source>
</evidence>
<dbReference type="Gene3D" id="2.30.29.30">
    <property type="entry name" value="Pleckstrin-homology domain (PH domain)/Phosphotyrosine-binding domain (PTB)"/>
    <property type="match status" value="2"/>
</dbReference>
<feature type="domain" description="PH" evidence="2">
    <location>
        <begin position="101"/>
        <end position="196"/>
    </location>
</feature>
<dbReference type="Proteomes" id="UP000481153">
    <property type="component" value="Unassembled WGS sequence"/>
</dbReference>
<reference evidence="5 6" key="1">
    <citation type="submission" date="2019-07" db="EMBL/GenBank/DDBJ databases">
        <title>Genomics analysis of Aphanomyces spp. identifies a new class of oomycete effector associated with host adaptation.</title>
        <authorList>
            <person name="Gaulin E."/>
        </authorList>
    </citation>
    <scope>NUCLEOTIDE SEQUENCE [LARGE SCALE GENOMIC DNA]</scope>
    <source>
        <strain evidence="5 6">ATCC 201684</strain>
    </source>
</reference>
<dbReference type="InterPro" id="IPR045046">
    <property type="entry name" value="Vps9-like"/>
</dbReference>
<dbReference type="EMBL" id="VJMJ01000023">
    <property type="protein sequence ID" value="KAF0742833.1"/>
    <property type="molecule type" value="Genomic_DNA"/>
</dbReference>
<dbReference type="InterPro" id="IPR011993">
    <property type="entry name" value="PH-like_dom_sf"/>
</dbReference>
<accession>A0A6G0XQN1</accession>
<dbReference type="GO" id="GO:0005085">
    <property type="term" value="F:guanyl-nucleotide exchange factor activity"/>
    <property type="evidence" value="ECO:0007669"/>
    <property type="project" value="InterPro"/>
</dbReference>
<dbReference type="SMART" id="SM00228">
    <property type="entry name" value="PDZ"/>
    <property type="match status" value="1"/>
</dbReference>
<proteinExistence type="predicted"/>
<dbReference type="Pfam" id="PF02204">
    <property type="entry name" value="VPS9"/>
    <property type="match status" value="1"/>
</dbReference>